<evidence type="ECO:0000313" key="1">
    <source>
        <dbReference type="EMBL" id="TYK32645.1"/>
    </source>
</evidence>
<proteinExistence type="predicted"/>
<dbReference type="EMBL" id="VKLW01000026">
    <property type="protein sequence ID" value="TYK32645.1"/>
    <property type="molecule type" value="Genomic_DNA"/>
</dbReference>
<accession>A0A5D3EVX3</accession>
<gene>
    <name evidence="1" type="ORF">FNJ60_11155</name>
</gene>
<protein>
    <submittedName>
        <fullName evidence="1">Uncharacterized protein</fullName>
    </submittedName>
</protein>
<dbReference type="AlphaFoldDB" id="A0A5D3EVX3"/>
<name>A0A5D3EVX3_9BACE</name>
<evidence type="ECO:0000313" key="2">
    <source>
        <dbReference type="Proteomes" id="UP000324383"/>
    </source>
</evidence>
<organism evidence="1 2">
    <name type="scientific">Bacteroides pyogenes</name>
    <dbReference type="NCBI Taxonomy" id="310300"/>
    <lineage>
        <taxon>Bacteria</taxon>
        <taxon>Pseudomonadati</taxon>
        <taxon>Bacteroidota</taxon>
        <taxon>Bacteroidia</taxon>
        <taxon>Bacteroidales</taxon>
        <taxon>Bacteroidaceae</taxon>
        <taxon>Bacteroides</taxon>
    </lineage>
</organism>
<reference evidence="1 2" key="1">
    <citation type="submission" date="2019-07" db="EMBL/GenBank/DDBJ databases">
        <title>Draft Genome Sequences of Bacteroides pyogenes Strains Isolated from the Uterus Holstein Dairy Cows with Metritis.</title>
        <authorList>
            <person name="Cunha F."/>
            <person name="Galvao K.N."/>
            <person name="Jeon S.J."/>
            <person name="Jeong K.C."/>
        </authorList>
    </citation>
    <scope>NUCLEOTIDE SEQUENCE [LARGE SCALE GENOMIC DNA]</scope>
    <source>
        <strain evidence="1 2">KG-31</strain>
    </source>
</reference>
<comment type="caution">
    <text evidence="1">The sequence shown here is derived from an EMBL/GenBank/DDBJ whole genome shotgun (WGS) entry which is preliminary data.</text>
</comment>
<sequence length="59" mass="6635">MENGITPEELQQQLEEFYPNIRADLTMAYSYIDICGEYAEVDGYADWLISCGCGEADCS</sequence>
<dbReference type="Proteomes" id="UP000324383">
    <property type="component" value="Unassembled WGS sequence"/>
</dbReference>
<dbReference type="RefSeq" id="WP_039972678.1">
    <property type="nucleotide sequence ID" value="NZ_CAMBON010000034.1"/>
</dbReference>
<keyword evidence="2" id="KW-1185">Reference proteome</keyword>